<dbReference type="SUPFAM" id="SSF55666">
    <property type="entry name" value="Ribonuclease PH domain 2-like"/>
    <property type="match status" value="2"/>
</dbReference>
<dbReference type="InterPro" id="IPR036456">
    <property type="entry name" value="PNPase_PH_RNA-bd_sf"/>
</dbReference>
<proteinExistence type="inferred from homology"/>
<comment type="function">
    <text evidence="7">Involved in mRNA degradation. Catalyzes the phosphorolysis of single-stranded polyribonucleotides processively in the 3'- to 5'-direction.</text>
</comment>
<evidence type="ECO:0000256" key="4">
    <source>
        <dbReference type="ARBA" id="ARBA00022695"/>
    </source>
</evidence>
<name>A0ABX0VY94_9RHOB</name>
<evidence type="ECO:0000256" key="5">
    <source>
        <dbReference type="ARBA" id="ARBA00022842"/>
    </source>
</evidence>
<reference evidence="9 10" key="1">
    <citation type="submission" date="2020-03" db="EMBL/GenBank/DDBJ databases">
        <title>Bacterial isolates of synthetic phycosphere.</title>
        <authorList>
            <person name="Fu H."/>
            <person name="Moran M.A."/>
        </authorList>
    </citation>
    <scope>NUCLEOTIDE SEQUENCE [LARGE SCALE GENOMIC DNA]</scope>
    <source>
        <strain evidence="9 10">HF1</strain>
    </source>
</reference>
<feature type="binding site" evidence="7">
    <location>
        <position position="496"/>
    </location>
    <ligand>
        <name>Mg(2+)</name>
        <dbReference type="ChEBI" id="CHEBI:18420"/>
    </ligand>
</feature>
<evidence type="ECO:0000256" key="7">
    <source>
        <dbReference type="HAMAP-Rule" id="MF_01595"/>
    </source>
</evidence>
<dbReference type="InterPro" id="IPR012162">
    <property type="entry name" value="PNPase"/>
</dbReference>
<evidence type="ECO:0000256" key="2">
    <source>
        <dbReference type="ARBA" id="ARBA00022490"/>
    </source>
</evidence>
<keyword evidence="4 7" id="KW-0548">Nucleotidyltransferase</keyword>
<dbReference type="Gene3D" id="2.40.50.140">
    <property type="entry name" value="Nucleic acid-binding proteins"/>
    <property type="match status" value="1"/>
</dbReference>
<dbReference type="InterPro" id="IPR003029">
    <property type="entry name" value="S1_domain"/>
</dbReference>
<evidence type="ECO:0000256" key="6">
    <source>
        <dbReference type="ARBA" id="ARBA00022884"/>
    </source>
</evidence>
<comment type="cofactor">
    <cofactor evidence="7">
        <name>Mg(2+)</name>
        <dbReference type="ChEBI" id="CHEBI:18420"/>
    </cofactor>
</comment>
<dbReference type="CDD" id="cd02393">
    <property type="entry name" value="KH-I_PNPase"/>
    <property type="match status" value="1"/>
</dbReference>
<dbReference type="SUPFAM" id="SSF54791">
    <property type="entry name" value="Eukaryotic type KH-domain (KH-domain type I)"/>
    <property type="match status" value="1"/>
</dbReference>
<evidence type="ECO:0000256" key="3">
    <source>
        <dbReference type="ARBA" id="ARBA00022679"/>
    </source>
</evidence>
<accession>A0ABX0VY94</accession>
<dbReference type="Pfam" id="PF01138">
    <property type="entry name" value="RNase_PH"/>
    <property type="match status" value="2"/>
</dbReference>
<dbReference type="Pfam" id="PF03726">
    <property type="entry name" value="PNPase"/>
    <property type="match status" value="1"/>
</dbReference>
<dbReference type="HAMAP" id="MF_01595">
    <property type="entry name" value="PNPase"/>
    <property type="match status" value="1"/>
</dbReference>
<dbReference type="PANTHER" id="PTHR11252">
    <property type="entry name" value="POLYRIBONUCLEOTIDE NUCLEOTIDYLTRANSFERASE"/>
    <property type="match status" value="1"/>
</dbReference>
<dbReference type="PIRSF" id="PIRSF005499">
    <property type="entry name" value="PNPase"/>
    <property type="match status" value="1"/>
</dbReference>
<dbReference type="Pfam" id="PF00575">
    <property type="entry name" value="S1"/>
    <property type="match status" value="1"/>
</dbReference>
<dbReference type="PROSITE" id="PS50084">
    <property type="entry name" value="KH_TYPE_1"/>
    <property type="match status" value="1"/>
</dbReference>
<dbReference type="SUPFAM" id="SSF46915">
    <property type="entry name" value="Polynucleotide phosphorylase/guanosine pentaphosphate synthase (PNPase/GPSI), domain 3"/>
    <property type="match status" value="1"/>
</dbReference>
<dbReference type="PANTHER" id="PTHR11252:SF0">
    <property type="entry name" value="POLYRIBONUCLEOTIDE NUCLEOTIDYLTRANSFERASE 1, MITOCHONDRIAL"/>
    <property type="match status" value="1"/>
</dbReference>
<dbReference type="Gene3D" id="3.30.1370.10">
    <property type="entry name" value="K Homology domain, type 1"/>
    <property type="match status" value="1"/>
</dbReference>
<dbReference type="EMBL" id="JAATOP010000002">
    <property type="protein sequence ID" value="NIY71622.1"/>
    <property type="molecule type" value="Genomic_DNA"/>
</dbReference>
<keyword evidence="6 7" id="KW-0694">RNA-binding</keyword>
<dbReference type="SMART" id="SM00322">
    <property type="entry name" value="KH"/>
    <property type="match status" value="1"/>
</dbReference>
<dbReference type="Pfam" id="PF03725">
    <property type="entry name" value="RNase_PH_C"/>
    <property type="match status" value="2"/>
</dbReference>
<evidence type="ECO:0000259" key="8">
    <source>
        <dbReference type="PROSITE" id="PS50126"/>
    </source>
</evidence>
<comment type="caution">
    <text evidence="9">The sequence shown here is derived from an EMBL/GenBank/DDBJ whole genome shotgun (WGS) entry which is preliminary data.</text>
</comment>
<comment type="similarity">
    <text evidence="1 7">Belongs to the polyribonucleotide nucleotidyltransferase family.</text>
</comment>
<dbReference type="CDD" id="cd11363">
    <property type="entry name" value="RNase_PH_PNPase_1"/>
    <property type="match status" value="1"/>
</dbReference>
<dbReference type="InterPro" id="IPR020568">
    <property type="entry name" value="Ribosomal_Su5_D2-typ_SF"/>
</dbReference>
<feature type="binding site" evidence="7">
    <location>
        <position position="490"/>
    </location>
    <ligand>
        <name>Mg(2+)</name>
        <dbReference type="ChEBI" id="CHEBI:18420"/>
    </ligand>
</feature>
<gene>
    <name evidence="7 9" type="primary">pnp</name>
    <name evidence="9" type="ORF">HCZ30_04140</name>
</gene>
<dbReference type="GO" id="GO:0004654">
    <property type="term" value="F:polyribonucleotide nucleotidyltransferase activity"/>
    <property type="evidence" value="ECO:0007669"/>
    <property type="project" value="UniProtKB-EC"/>
</dbReference>
<feature type="domain" description="S1 motif" evidence="8">
    <location>
        <begin position="625"/>
        <end position="693"/>
    </location>
</feature>
<dbReference type="InterPro" id="IPR001247">
    <property type="entry name" value="ExoRNase_PH_dom1"/>
</dbReference>
<keyword evidence="3 7" id="KW-0808">Transferase</keyword>
<dbReference type="InterPro" id="IPR015848">
    <property type="entry name" value="PNPase_PH_RNA-bd_bac/org-type"/>
</dbReference>
<dbReference type="InterPro" id="IPR027408">
    <property type="entry name" value="PNPase/RNase_PH_dom_sf"/>
</dbReference>
<evidence type="ECO:0000313" key="10">
    <source>
        <dbReference type="Proteomes" id="UP000709466"/>
    </source>
</evidence>
<dbReference type="InterPro" id="IPR036345">
    <property type="entry name" value="ExoRNase_PH_dom2_sf"/>
</dbReference>
<dbReference type="Gene3D" id="3.30.230.70">
    <property type="entry name" value="GHMP Kinase, N-terminal domain"/>
    <property type="match status" value="2"/>
</dbReference>
<dbReference type="PROSITE" id="PS50126">
    <property type="entry name" value="S1"/>
    <property type="match status" value="1"/>
</dbReference>
<dbReference type="SMART" id="SM00316">
    <property type="entry name" value="S1"/>
    <property type="match status" value="1"/>
</dbReference>
<dbReference type="RefSeq" id="WP_167636596.1">
    <property type="nucleotide sequence ID" value="NZ_JAATOP010000002.1"/>
</dbReference>
<dbReference type="InterPro" id="IPR012340">
    <property type="entry name" value="NA-bd_OB-fold"/>
</dbReference>
<dbReference type="InterPro" id="IPR036612">
    <property type="entry name" value="KH_dom_type_1_sf"/>
</dbReference>
<keyword evidence="10" id="KW-1185">Reference proteome</keyword>
<dbReference type="NCBIfam" id="TIGR03591">
    <property type="entry name" value="polynuc_phos"/>
    <property type="match status" value="1"/>
</dbReference>
<protein>
    <recommendedName>
        <fullName evidence="7">Polyribonucleotide nucleotidyltransferase</fullName>
        <ecNumber evidence="7">2.7.7.8</ecNumber>
    </recommendedName>
    <alternativeName>
        <fullName evidence="7">Polynucleotide phosphorylase</fullName>
        <shortName evidence="7">PNPase</shortName>
    </alternativeName>
</protein>
<comment type="catalytic activity">
    <reaction evidence="7">
        <text>RNA(n+1) + phosphate = RNA(n) + a ribonucleoside 5'-diphosphate</text>
        <dbReference type="Rhea" id="RHEA:22096"/>
        <dbReference type="Rhea" id="RHEA-COMP:14527"/>
        <dbReference type="Rhea" id="RHEA-COMP:17342"/>
        <dbReference type="ChEBI" id="CHEBI:43474"/>
        <dbReference type="ChEBI" id="CHEBI:57930"/>
        <dbReference type="ChEBI" id="CHEBI:140395"/>
        <dbReference type="EC" id="2.7.7.8"/>
    </reaction>
</comment>
<dbReference type="InterPro" id="IPR015847">
    <property type="entry name" value="ExoRNase_PH_dom2"/>
</dbReference>
<sequence>MFNEVKKSIQWGEETLTLETGKVARQADGTVIATLGETSVMANVTFAKEAKPGQDFFPLTVHYQEKYYAAGKVPGGFFKREARPTEKETLTARLIDRPIRPLFVPGFKNEVLVMCTVLSHDLVNDPDIVAMIAASAALTISGAPFMGPIGAARVGFVDGEYVLNPQVDDMTNLRSNPEQRLDLVVAGTKDAVMMVESEAYELTEEEMLGAVTFAHEQLQPVIDCIISLAEEAAKEPFEFNAPDYSDLYETVKAAGEEQMRAAYAITNKQERVAAVSAAKEAVKATLTEEQLEDANLGSALKKLESSVLRGSVVKEGKRIDGRALDQVRSIVSETSMLPRTHGSALFTRGETQALVVTTLGTGDDEQIIDALHGNFRSNFLLHYNFPPYSVGEVGRVGSPGRREIGHGKLAWRALQAVLPAATDFPYTIRVVSEITESNGSSSMASVCGGSLSMMDAGVPLKAPVAGVAMGLVLEDDGSYAVLTDILGDEDHLGDMDFKVAGTEDGITSLQMDIKVAGITPEIMKKALEQARQGRLHILGEMSKALTTANNFSVHAPRIETMQIPTDKIREVIGSGGKVIREIVETSGAKVDINDDGVIKIASSNGEAIQKAYDMIYSIVAEPEEGKVYKGKVVKLVDFGAFVNFFGKRDGLVHVSQIENRRLNHPSDVLKEGQEVWVKLLGFDDRGKVRLSMKIVDQETGEEIVKEEEAE</sequence>
<dbReference type="CDD" id="cd11364">
    <property type="entry name" value="RNase_PH_PNPase_2"/>
    <property type="match status" value="1"/>
</dbReference>
<dbReference type="SUPFAM" id="SSF50249">
    <property type="entry name" value="Nucleic acid-binding proteins"/>
    <property type="match status" value="1"/>
</dbReference>
<evidence type="ECO:0000256" key="1">
    <source>
        <dbReference type="ARBA" id="ARBA00007404"/>
    </source>
</evidence>
<dbReference type="EC" id="2.7.7.8" evidence="7"/>
<dbReference type="SUPFAM" id="SSF54211">
    <property type="entry name" value="Ribosomal protein S5 domain 2-like"/>
    <property type="match status" value="2"/>
</dbReference>
<dbReference type="InterPro" id="IPR004087">
    <property type="entry name" value="KH_dom"/>
</dbReference>
<evidence type="ECO:0000313" key="9">
    <source>
        <dbReference type="EMBL" id="NIY71622.1"/>
    </source>
</evidence>
<keyword evidence="7" id="KW-0479">Metal-binding</keyword>
<dbReference type="Pfam" id="PF00013">
    <property type="entry name" value="KH_1"/>
    <property type="match status" value="1"/>
</dbReference>
<dbReference type="Proteomes" id="UP000709466">
    <property type="component" value="Unassembled WGS sequence"/>
</dbReference>
<dbReference type="CDD" id="cd04472">
    <property type="entry name" value="S1_PNPase"/>
    <property type="match status" value="1"/>
</dbReference>
<dbReference type="InterPro" id="IPR004088">
    <property type="entry name" value="KH_dom_type_1"/>
</dbReference>
<comment type="subcellular location">
    <subcellularLocation>
        <location evidence="7">Cytoplasm</location>
    </subcellularLocation>
</comment>
<keyword evidence="2 7" id="KW-0963">Cytoplasm</keyword>
<dbReference type="NCBIfam" id="NF008805">
    <property type="entry name" value="PRK11824.1"/>
    <property type="match status" value="1"/>
</dbReference>
<organism evidence="9 10">
    <name type="scientific">Marivivens donghaensis</name>
    <dbReference type="NCBI Taxonomy" id="1699413"/>
    <lineage>
        <taxon>Bacteria</taxon>
        <taxon>Pseudomonadati</taxon>
        <taxon>Pseudomonadota</taxon>
        <taxon>Alphaproteobacteria</taxon>
        <taxon>Rhodobacterales</taxon>
        <taxon>Paracoccaceae</taxon>
        <taxon>Marivivens group</taxon>
        <taxon>Marivivens</taxon>
    </lineage>
</organism>
<keyword evidence="5 7" id="KW-0460">Magnesium</keyword>